<reference evidence="3 4" key="1">
    <citation type="submission" date="2023-07" db="EMBL/GenBank/DDBJ databases">
        <title>Sorghum-associated microbial communities from plants grown in Nebraska, USA.</title>
        <authorList>
            <person name="Schachtman D."/>
        </authorList>
    </citation>
    <scope>NUCLEOTIDE SEQUENCE [LARGE SCALE GENOMIC DNA]</scope>
    <source>
        <strain evidence="3 4">BE310</strain>
    </source>
</reference>
<organism evidence="3 4">
    <name type="scientific">Pelomonas aquatica</name>
    <dbReference type="NCBI Taxonomy" id="431058"/>
    <lineage>
        <taxon>Bacteria</taxon>
        <taxon>Pseudomonadati</taxon>
        <taxon>Pseudomonadota</taxon>
        <taxon>Betaproteobacteria</taxon>
        <taxon>Burkholderiales</taxon>
        <taxon>Sphaerotilaceae</taxon>
        <taxon>Roseateles</taxon>
    </lineage>
</organism>
<dbReference type="Pfam" id="PF17728">
    <property type="entry name" value="BsuBI_PstI_RE_N"/>
    <property type="match status" value="1"/>
</dbReference>
<keyword evidence="4" id="KW-1185">Reference proteome</keyword>
<feature type="domain" description="BsuBI/PstI restriction endonuclease HTH" evidence="2">
    <location>
        <begin position="10"/>
        <end position="173"/>
    </location>
</feature>
<name>A0ABU1Z6X1_9BURK</name>
<sequence>MSLPQLPTRKDIHDRLQIIFPAGLEMRTYIVREMAANVVFVFLYGGMVEGSGRMLRPSHVYFYTEDQAGLVDEVDREHWFKHSVKPGFRPAGTRWYADTTKEPIRDETMNNLVNLGAMGKLPNVPTTSSKPTYWLMADFAALFAPDLDEADFLLAVEKWQKQHLSPAARARMALLSGGKVKKSDEVLVQCPDGTIAKLSPGPSSVISKDVVEKFAIDFLPSPALLWMSESGNKVRFEDEATAKTLGLSIDKAKVLPDIVLVNVGAGPDDTSIVFIEVVASDGPMHSRRKSQLLEYVKASGFPEDQCVFGTAFEDRADSAFRKCLPQLAWGTFAWFRSEPERIMWLADEPFDITE</sequence>
<evidence type="ECO:0000259" key="2">
    <source>
        <dbReference type="Pfam" id="PF17728"/>
    </source>
</evidence>
<evidence type="ECO:0008006" key="5">
    <source>
        <dbReference type="Google" id="ProtNLM"/>
    </source>
</evidence>
<dbReference type="InterPro" id="IPR041454">
    <property type="entry name" value="BsuBI/PstI_N"/>
</dbReference>
<gene>
    <name evidence="3" type="ORF">J2X16_001697</name>
</gene>
<dbReference type="EMBL" id="JAVDXQ010000002">
    <property type="protein sequence ID" value="MDR7296358.1"/>
    <property type="molecule type" value="Genomic_DNA"/>
</dbReference>
<accession>A0ABU1Z6X1</accession>
<evidence type="ECO:0000313" key="4">
    <source>
        <dbReference type="Proteomes" id="UP001180536"/>
    </source>
</evidence>
<evidence type="ECO:0000259" key="1">
    <source>
        <dbReference type="Pfam" id="PF06616"/>
    </source>
</evidence>
<dbReference type="Gene3D" id="1.10.10.1820">
    <property type="entry name" value="BsuBI/PstI restriction endonuclease-like"/>
    <property type="match status" value="1"/>
</dbReference>
<proteinExistence type="predicted"/>
<dbReference type="InterPro" id="IPR009528">
    <property type="entry name" value="Restrct_endonuc_II_BsuBI_C"/>
</dbReference>
<dbReference type="RefSeq" id="WP_310343664.1">
    <property type="nucleotide sequence ID" value="NZ_JAVDXQ010000002.1"/>
</dbReference>
<dbReference type="Pfam" id="PF06616">
    <property type="entry name" value="BsuBI_PstI_RE"/>
    <property type="match status" value="1"/>
</dbReference>
<dbReference type="InterPro" id="IPR041962">
    <property type="entry name" value="BsuBI/PstI_N_sf"/>
</dbReference>
<protein>
    <recommendedName>
        <fullName evidence="5">Restriction endonuclease</fullName>
    </recommendedName>
</protein>
<dbReference type="Gene3D" id="3.40.1350.80">
    <property type="match status" value="1"/>
</dbReference>
<comment type="caution">
    <text evidence="3">The sequence shown here is derived from an EMBL/GenBank/DDBJ whole genome shotgun (WGS) entry which is preliminary data.</text>
</comment>
<dbReference type="Proteomes" id="UP001180536">
    <property type="component" value="Unassembled WGS sequence"/>
</dbReference>
<evidence type="ECO:0000313" key="3">
    <source>
        <dbReference type="EMBL" id="MDR7296358.1"/>
    </source>
</evidence>
<dbReference type="InterPro" id="IPR041963">
    <property type="entry name" value="BsuBI/PstI_C_sf"/>
</dbReference>
<feature type="domain" description="BsuBI/PstI restriction endonuclease" evidence="1">
    <location>
        <begin position="187"/>
        <end position="347"/>
    </location>
</feature>